<evidence type="ECO:0000256" key="2">
    <source>
        <dbReference type="ARBA" id="ARBA00010961"/>
    </source>
</evidence>
<evidence type="ECO:0000313" key="7">
    <source>
        <dbReference type="Proteomes" id="UP000617355"/>
    </source>
</evidence>
<evidence type="ECO:0000313" key="6">
    <source>
        <dbReference type="EMBL" id="GGD29118.1"/>
    </source>
</evidence>
<comment type="similarity">
    <text evidence="2">Belongs to the transposase mutator family.</text>
</comment>
<organism evidence="6 7">
    <name type="scientific">Sinisalibacter lacisalsi</name>
    <dbReference type="NCBI Taxonomy" id="1526570"/>
    <lineage>
        <taxon>Bacteria</taxon>
        <taxon>Pseudomonadati</taxon>
        <taxon>Pseudomonadota</taxon>
        <taxon>Alphaproteobacteria</taxon>
        <taxon>Rhodobacterales</taxon>
        <taxon>Roseobacteraceae</taxon>
        <taxon>Sinisalibacter</taxon>
    </lineage>
</organism>
<keyword evidence="7" id="KW-1185">Reference proteome</keyword>
<gene>
    <name evidence="6" type="ORF">GCM10011358_11460</name>
</gene>
<name>A0ABQ1QLK3_9RHOB</name>
<reference evidence="7" key="1">
    <citation type="journal article" date="2019" name="Int. J. Syst. Evol. Microbiol.">
        <title>The Global Catalogue of Microorganisms (GCM) 10K type strain sequencing project: providing services to taxonomists for standard genome sequencing and annotation.</title>
        <authorList>
            <consortium name="The Broad Institute Genomics Platform"/>
            <consortium name="The Broad Institute Genome Sequencing Center for Infectious Disease"/>
            <person name="Wu L."/>
            <person name="Ma J."/>
        </authorList>
    </citation>
    <scope>NUCLEOTIDE SEQUENCE [LARGE SCALE GENOMIC DNA]</scope>
    <source>
        <strain evidence="7">CGMCC 1.12922</strain>
    </source>
</reference>
<accession>A0ABQ1QLK3</accession>
<evidence type="ECO:0000256" key="3">
    <source>
        <dbReference type="ARBA" id="ARBA00022578"/>
    </source>
</evidence>
<evidence type="ECO:0000256" key="1">
    <source>
        <dbReference type="ARBA" id="ARBA00002190"/>
    </source>
</evidence>
<keyword evidence="5" id="KW-0233">DNA recombination</keyword>
<dbReference type="Pfam" id="PF00872">
    <property type="entry name" value="Transposase_mut"/>
    <property type="match status" value="1"/>
</dbReference>
<evidence type="ECO:0008006" key="8">
    <source>
        <dbReference type="Google" id="ProtNLM"/>
    </source>
</evidence>
<dbReference type="Proteomes" id="UP000617355">
    <property type="component" value="Unassembled WGS sequence"/>
</dbReference>
<comment type="caution">
    <text evidence="6">The sequence shown here is derived from an EMBL/GenBank/DDBJ whole genome shotgun (WGS) entry which is preliminary data.</text>
</comment>
<protein>
    <recommendedName>
        <fullName evidence="8">Mutator family transposase</fullName>
    </recommendedName>
</protein>
<dbReference type="InterPro" id="IPR001207">
    <property type="entry name" value="Transposase_mutator"/>
</dbReference>
<sequence length="104" mass="11705">MLPVPLSRMLAAYTLIKESTPNIGTENLIPVTNPIERLNKEVKRRADVVGIFPNEASIMRLIGAVLFEQNDEWQTSSRYMMVEAFAQIDKEEIDPILSITTKAA</sequence>
<evidence type="ECO:0000256" key="5">
    <source>
        <dbReference type="ARBA" id="ARBA00023172"/>
    </source>
</evidence>
<keyword evidence="4" id="KW-0238">DNA-binding</keyword>
<keyword evidence="3" id="KW-0815">Transposition</keyword>
<evidence type="ECO:0000256" key="4">
    <source>
        <dbReference type="ARBA" id="ARBA00023125"/>
    </source>
</evidence>
<comment type="function">
    <text evidence="1">Required for the transposition of the insertion element.</text>
</comment>
<dbReference type="EMBL" id="BMGI01000002">
    <property type="protein sequence ID" value="GGD29118.1"/>
    <property type="molecule type" value="Genomic_DNA"/>
</dbReference>
<proteinExistence type="inferred from homology"/>